<keyword evidence="3 5" id="KW-0949">S-adenosyl-L-methionine</keyword>
<evidence type="ECO:0000259" key="6">
    <source>
        <dbReference type="PROSITE" id="PS51686"/>
    </source>
</evidence>
<feature type="binding site" evidence="5">
    <location>
        <position position="288"/>
    </location>
    <ligand>
        <name>S-adenosyl-L-methionine</name>
        <dbReference type="ChEBI" id="CHEBI:59789"/>
    </ligand>
</feature>
<comment type="caution">
    <text evidence="5">Lacks conserved residue(s) required for the propagation of feature annotation.</text>
</comment>
<keyword evidence="4 5" id="KW-0694">RNA-binding</keyword>
<accession>A0ABW5TWJ1</accession>
<evidence type="ECO:0000256" key="3">
    <source>
        <dbReference type="ARBA" id="ARBA00022691"/>
    </source>
</evidence>
<evidence type="ECO:0000313" key="8">
    <source>
        <dbReference type="Proteomes" id="UP001597546"/>
    </source>
</evidence>
<keyword evidence="1 5" id="KW-0489">Methyltransferase</keyword>
<evidence type="ECO:0000256" key="1">
    <source>
        <dbReference type="ARBA" id="ARBA00022603"/>
    </source>
</evidence>
<feature type="domain" description="SAM-dependent MTase RsmB/NOP-type" evidence="6">
    <location>
        <begin position="120"/>
        <end position="386"/>
    </location>
</feature>
<evidence type="ECO:0000256" key="5">
    <source>
        <dbReference type="PROSITE-ProRule" id="PRU01023"/>
    </source>
</evidence>
<dbReference type="Gene3D" id="3.40.50.150">
    <property type="entry name" value="Vaccinia Virus protein VP39"/>
    <property type="match status" value="1"/>
</dbReference>
<keyword evidence="8" id="KW-1185">Reference proteome</keyword>
<dbReference type="GO" id="GO:0008168">
    <property type="term" value="F:methyltransferase activity"/>
    <property type="evidence" value="ECO:0007669"/>
    <property type="project" value="UniProtKB-KW"/>
</dbReference>
<gene>
    <name evidence="7" type="ORF">ACFSSE_17520</name>
</gene>
<dbReference type="InterPro" id="IPR001678">
    <property type="entry name" value="MeTrfase_RsmB-F_NOP2_dom"/>
</dbReference>
<evidence type="ECO:0000256" key="2">
    <source>
        <dbReference type="ARBA" id="ARBA00022679"/>
    </source>
</evidence>
<sequence length="386" mass="45145">MKAIHQLSTFQNILKQYSQNEPLHRFLATYYRQNKQMGSKDRRTASRLIYNYFRLGKALVNEPIEERLIVAEFLCNTETNDFIAHFKPNWNQLVPLPLKEKINLVKAEYPDFNLADVFPFQNYISDKVDQEAFYQSFFIQPDLFIRMQRGQDNRIINQLKVADIKFTQVGPQTLAFTNSTNLDQVLTDKGIYEVQDLSSQKACTYFKPQKWDKWWDCCAASGGKSLYLHDEEPTVKLLVSDNRASILENLKERFSLARITNYQRKVLDLTLNQALFLHDYEFDGIILDAPCSGSGTWGRTPEMITQTEEYKIKFYTELQRKIALNVVKYLKVGKPLIYITCSVFKAENEEQVEWLCKQFNLVVESQELITGYNYKADTLFVARLIK</sequence>
<feature type="binding site" evidence="5">
    <location>
        <position position="268"/>
    </location>
    <ligand>
        <name>S-adenosyl-L-methionine</name>
        <dbReference type="ChEBI" id="CHEBI:59789"/>
    </ligand>
</feature>
<dbReference type="PANTHER" id="PTHR22807:SF61">
    <property type="entry name" value="NOL1_NOP2_SUN FAMILY PROTEIN _ ANTITERMINATION NUSB DOMAIN-CONTAINING PROTEIN"/>
    <property type="match status" value="1"/>
</dbReference>
<dbReference type="SUPFAM" id="SSF53335">
    <property type="entry name" value="S-adenosyl-L-methionine-dependent methyltransferases"/>
    <property type="match status" value="1"/>
</dbReference>
<dbReference type="Proteomes" id="UP001597546">
    <property type="component" value="Unassembled WGS sequence"/>
</dbReference>
<comment type="similarity">
    <text evidence="5">Belongs to the class I-like SAM-binding methyltransferase superfamily. RsmB/NOP family.</text>
</comment>
<dbReference type="PRINTS" id="PR02008">
    <property type="entry name" value="RCMTFAMILY"/>
</dbReference>
<reference evidence="8" key="1">
    <citation type="journal article" date="2019" name="Int. J. Syst. Evol. Microbiol.">
        <title>The Global Catalogue of Microorganisms (GCM) 10K type strain sequencing project: providing services to taxonomists for standard genome sequencing and annotation.</title>
        <authorList>
            <consortium name="The Broad Institute Genomics Platform"/>
            <consortium name="The Broad Institute Genome Sequencing Center for Infectious Disease"/>
            <person name="Wu L."/>
            <person name="Ma J."/>
        </authorList>
    </citation>
    <scope>NUCLEOTIDE SEQUENCE [LARGE SCALE GENOMIC DNA]</scope>
    <source>
        <strain evidence="8">KCTC 42456</strain>
    </source>
</reference>
<dbReference type="InterPro" id="IPR029063">
    <property type="entry name" value="SAM-dependent_MTases_sf"/>
</dbReference>
<comment type="caution">
    <text evidence="7">The sequence shown here is derived from an EMBL/GenBank/DDBJ whole genome shotgun (WGS) entry which is preliminary data.</text>
</comment>
<dbReference type="EMBL" id="JBHULV010000056">
    <property type="protein sequence ID" value="MFD2733513.1"/>
    <property type="molecule type" value="Genomic_DNA"/>
</dbReference>
<proteinExistence type="inferred from homology"/>
<feature type="binding site" evidence="5">
    <location>
        <position position="241"/>
    </location>
    <ligand>
        <name>S-adenosyl-L-methionine</name>
        <dbReference type="ChEBI" id="CHEBI:59789"/>
    </ligand>
</feature>
<protein>
    <submittedName>
        <fullName evidence="7">RsmB/NOP family class I SAM-dependent RNA methyltransferase</fullName>
    </submittedName>
</protein>
<dbReference type="InterPro" id="IPR023267">
    <property type="entry name" value="RCMT"/>
</dbReference>
<keyword evidence="2 5" id="KW-0808">Transferase</keyword>
<evidence type="ECO:0000313" key="7">
    <source>
        <dbReference type="EMBL" id="MFD2733513.1"/>
    </source>
</evidence>
<dbReference type="RefSeq" id="WP_379045143.1">
    <property type="nucleotide sequence ID" value="NZ_JBHSKW010000051.1"/>
</dbReference>
<dbReference type="PROSITE" id="PS51686">
    <property type="entry name" value="SAM_MT_RSMB_NOP"/>
    <property type="match status" value="1"/>
</dbReference>
<feature type="active site" description="Nucleophile" evidence="5">
    <location>
        <position position="341"/>
    </location>
</feature>
<name>A0ABW5TWJ1_9SPHI</name>
<evidence type="ECO:0000256" key="4">
    <source>
        <dbReference type="ARBA" id="ARBA00022884"/>
    </source>
</evidence>
<dbReference type="PANTHER" id="PTHR22807">
    <property type="entry name" value="NOP2 YEAST -RELATED NOL1/NOP2/FMU SUN DOMAIN-CONTAINING"/>
    <property type="match status" value="1"/>
</dbReference>
<dbReference type="GO" id="GO:0032259">
    <property type="term" value="P:methylation"/>
    <property type="evidence" value="ECO:0007669"/>
    <property type="project" value="UniProtKB-KW"/>
</dbReference>
<organism evidence="7 8">
    <name type="scientific">Pedobacter alpinus</name>
    <dbReference type="NCBI Taxonomy" id="1590643"/>
    <lineage>
        <taxon>Bacteria</taxon>
        <taxon>Pseudomonadati</taxon>
        <taxon>Bacteroidota</taxon>
        <taxon>Sphingobacteriia</taxon>
        <taxon>Sphingobacteriales</taxon>
        <taxon>Sphingobacteriaceae</taxon>
        <taxon>Pedobacter</taxon>
    </lineage>
</organism>
<dbReference type="Pfam" id="PF01189">
    <property type="entry name" value="Methyltr_RsmB-F"/>
    <property type="match status" value="1"/>
</dbReference>
<dbReference type="InterPro" id="IPR049560">
    <property type="entry name" value="MeTrfase_RsmB-F_NOP2_cat"/>
</dbReference>